<dbReference type="InterPro" id="IPR005479">
    <property type="entry name" value="CPAse_ATP-bd"/>
</dbReference>
<keyword evidence="4 6" id="KW-0067">ATP-binding</keyword>
<reference evidence="9" key="2">
    <citation type="submission" date="2020-02" db="EMBL/GenBank/DDBJ databases">
        <authorList>
            <person name="Gilchrist C.L.M."/>
            <person name="Chooi Y.-H."/>
        </authorList>
    </citation>
    <scope>NUCLEOTIDE SEQUENCE</scope>
    <source>
        <strain evidence="9">MST-FP2251</strain>
    </source>
</reference>
<evidence type="ECO:0000256" key="2">
    <source>
        <dbReference type="ARBA" id="ARBA00022598"/>
    </source>
</evidence>
<comment type="caution">
    <text evidence="9">The sequence shown here is derived from an EMBL/GenBank/DDBJ whole genome shotgun (WGS) entry which is preliminary data.</text>
</comment>
<sequence>MPASSIQRLLVANRGEIAVRILQAARELSPDIETFALYTEEDRSHCDIGHPHHALRVPSPAAYLDVSLLVDLARKHGIDTVHPGYGFLSESAEFSSRMQDAGIAVIGPGAAVLARTGDKLQAKQLAMECNVPVLPAMSHSTADLAEIRAFAQQARYPVMIKAVDGGGGRGIRLVRAEEDLESAVRGATGESPSQTVFVEKAAVDGYHHIEVQVIGDGTDVRHLWERDCSVQRRFQKVVEIAPSLFQNRSLIQKVVDAALSMAKAIQYRSLGTVEFLVHEQQNEFYFLEINPRLQVEHTITENVTGFDLVQTQLRIAQGQSLAQVGLGTNPTTPTNTHSIQLRLCSEDPRRNFSLSMGKITEFSVPNGNGVRVDTHVDMSGSVPVIVGGDFDNLLAKIIVTGSSWEGAVLKARRVLADTRISGVQSNLDLLRGIIGQEDFLTGHIDTQWLERQLQVVVQQGEDISQNLRSGVAAQPSRSSALPSMAAANLLFRGGDAWSIKLEPLPGSDQEAQQHHFQLTRVLQNDFPTSLAAEVKYTTPTASAAYRMQLATTSTSANALVSSSHRRGDMNNPRHIVLPLSGKLIEVLVGPGETVAENQVLAFVKQMKMELEVRSPRAGRARWVYEMDDEEEDVAEGMLLVELEEELRGKL</sequence>
<evidence type="ECO:0000259" key="8">
    <source>
        <dbReference type="PROSITE" id="PS50979"/>
    </source>
</evidence>
<evidence type="ECO:0000259" key="7">
    <source>
        <dbReference type="PROSITE" id="PS50975"/>
    </source>
</evidence>
<dbReference type="Proteomes" id="UP001194746">
    <property type="component" value="Unassembled WGS sequence"/>
</dbReference>
<gene>
    <name evidence="9" type="ORF">FE257_009065</name>
</gene>
<keyword evidence="10" id="KW-1185">Reference proteome</keyword>
<dbReference type="InterPro" id="IPR011053">
    <property type="entry name" value="Single_hybrid_motif"/>
</dbReference>
<dbReference type="PROSITE" id="PS50979">
    <property type="entry name" value="BC"/>
    <property type="match status" value="1"/>
</dbReference>
<dbReference type="SUPFAM" id="SSF56059">
    <property type="entry name" value="Glutathione synthetase ATP-binding domain-like"/>
    <property type="match status" value="1"/>
</dbReference>
<comment type="cofactor">
    <cofactor evidence="1">
        <name>biotin</name>
        <dbReference type="ChEBI" id="CHEBI:57586"/>
    </cofactor>
</comment>
<evidence type="ECO:0000313" key="10">
    <source>
        <dbReference type="Proteomes" id="UP001194746"/>
    </source>
</evidence>
<evidence type="ECO:0000256" key="6">
    <source>
        <dbReference type="PROSITE-ProRule" id="PRU00409"/>
    </source>
</evidence>
<dbReference type="InterPro" id="IPR011761">
    <property type="entry name" value="ATP-grasp"/>
</dbReference>
<dbReference type="Pfam" id="PF00364">
    <property type="entry name" value="Biotin_lipoyl"/>
    <property type="match status" value="1"/>
</dbReference>
<keyword evidence="2" id="KW-0436">Ligase</keyword>
<dbReference type="PROSITE" id="PS00867">
    <property type="entry name" value="CPSASE_2"/>
    <property type="match status" value="1"/>
</dbReference>
<dbReference type="Gene3D" id="2.40.50.100">
    <property type="match status" value="1"/>
</dbReference>
<name>A0AAD4CYK6_ASPNN</name>
<evidence type="ECO:0000256" key="1">
    <source>
        <dbReference type="ARBA" id="ARBA00001953"/>
    </source>
</evidence>
<evidence type="ECO:0000256" key="3">
    <source>
        <dbReference type="ARBA" id="ARBA00022741"/>
    </source>
</evidence>
<keyword evidence="3 6" id="KW-0547">Nucleotide-binding</keyword>
<dbReference type="SMART" id="SM00878">
    <property type="entry name" value="Biotin_carb_C"/>
    <property type="match status" value="1"/>
</dbReference>
<organism evidence="9 10">
    <name type="scientific">Aspergillus nanangensis</name>
    <dbReference type="NCBI Taxonomy" id="2582783"/>
    <lineage>
        <taxon>Eukaryota</taxon>
        <taxon>Fungi</taxon>
        <taxon>Dikarya</taxon>
        <taxon>Ascomycota</taxon>
        <taxon>Pezizomycotina</taxon>
        <taxon>Eurotiomycetes</taxon>
        <taxon>Eurotiomycetidae</taxon>
        <taxon>Eurotiales</taxon>
        <taxon>Aspergillaceae</taxon>
        <taxon>Aspergillus</taxon>
        <taxon>Aspergillus subgen. Circumdati</taxon>
    </lineage>
</organism>
<dbReference type="PROSITE" id="PS50975">
    <property type="entry name" value="ATP_GRASP"/>
    <property type="match status" value="1"/>
</dbReference>
<protein>
    <recommendedName>
        <fullName evidence="11">Pyruvate carboxylase</fullName>
    </recommendedName>
</protein>
<dbReference type="Gene3D" id="3.30.470.20">
    <property type="entry name" value="ATP-grasp fold, B domain"/>
    <property type="match status" value="1"/>
</dbReference>
<dbReference type="CDD" id="cd06850">
    <property type="entry name" value="biotinyl_domain"/>
    <property type="match status" value="1"/>
</dbReference>
<evidence type="ECO:0000256" key="5">
    <source>
        <dbReference type="ARBA" id="ARBA00023267"/>
    </source>
</evidence>
<dbReference type="InterPro" id="IPR011054">
    <property type="entry name" value="Rudment_hybrid_motif"/>
</dbReference>
<dbReference type="SUPFAM" id="SSF52440">
    <property type="entry name" value="PreATP-grasp domain"/>
    <property type="match status" value="1"/>
</dbReference>
<dbReference type="SUPFAM" id="SSF51246">
    <property type="entry name" value="Rudiment single hybrid motif"/>
    <property type="match status" value="1"/>
</dbReference>
<evidence type="ECO:0000256" key="4">
    <source>
        <dbReference type="ARBA" id="ARBA00022840"/>
    </source>
</evidence>
<dbReference type="EMBL" id="VCAU01000005">
    <property type="protein sequence ID" value="KAF9894092.1"/>
    <property type="molecule type" value="Genomic_DNA"/>
</dbReference>
<dbReference type="Pfam" id="PF00289">
    <property type="entry name" value="Biotin_carb_N"/>
    <property type="match status" value="1"/>
</dbReference>
<dbReference type="GO" id="GO:0016874">
    <property type="term" value="F:ligase activity"/>
    <property type="evidence" value="ECO:0007669"/>
    <property type="project" value="UniProtKB-KW"/>
</dbReference>
<feature type="domain" description="ATP-grasp" evidence="7">
    <location>
        <begin position="123"/>
        <end position="317"/>
    </location>
</feature>
<dbReference type="InterPro" id="IPR005482">
    <property type="entry name" value="Biotin_COase_C"/>
</dbReference>
<dbReference type="Pfam" id="PF02786">
    <property type="entry name" value="CPSase_L_D2"/>
    <property type="match status" value="1"/>
</dbReference>
<accession>A0AAD4CYK6</accession>
<dbReference type="SUPFAM" id="SSF51230">
    <property type="entry name" value="Single hybrid motif"/>
    <property type="match status" value="1"/>
</dbReference>
<dbReference type="InterPro" id="IPR000089">
    <property type="entry name" value="Biotin_lipoyl"/>
</dbReference>
<dbReference type="InterPro" id="IPR011764">
    <property type="entry name" value="Biotin_carboxylation_dom"/>
</dbReference>
<dbReference type="FunFam" id="3.30.1490.20:FF:000003">
    <property type="entry name" value="acetyl-CoA carboxylase isoform X1"/>
    <property type="match status" value="1"/>
</dbReference>
<reference evidence="9" key="1">
    <citation type="journal article" date="2019" name="Beilstein J. Org. Chem.">
        <title>Nanangenines: drimane sesquiterpenoids as the dominant metabolite cohort of a novel Australian fungus, Aspergillus nanangensis.</title>
        <authorList>
            <person name="Lacey H.J."/>
            <person name="Gilchrist C.L.M."/>
            <person name="Crombie A."/>
            <person name="Kalaitzis J.A."/>
            <person name="Vuong D."/>
            <person name="Rutledge P.J."/>
            <person name="Turner P."/>
            <person name="Pitt J.I."/>
            <person name="Lacey E."/>
            <person name="Chooi Y.H."/>
            <person name="Piggott A.M."/>
        </authorList>
    </citation>
    <scope>NUCLEOTIDE SEQUENCE</scope>
    <source>
        <strain evidence="9">MST-FP2251</strain>
    </source>
</reference>
<proteinExistence type="predicted"/>
<keyword evidence="5" id="KW-0092">Biotin</keyword>
<evidence type="ECO:0000313" key="9">
    <source>
        <dbReference type="EMBL" id="KAF9894092.1"/>
    </source>
</evidence>
<dbReference type="GO" id="GO:0046872">
    <property type="term" value="F:metal ion binding"/>
    <property type="evidence" value="ECO:0007669"/>
    <property type="project" value="InterPro"/>
</dbReference>
<dbReference type="PANTHER" id="PTHR45007">
    <property type="entry name" value="CARBOXYLASE, PUTATIVE (AFU_ORTHOLOGUE AFUA_5G07570)-RELATED"/>
    <property type="match status" value="1"/>
</dbReference>
<dbReference type="InterPro" id="IPR005481">
    <property type="entry name" value="BC-like_N"/>
</dbReference>
<dbReference type="PANTHER" id="PTHR45007:SF1">
    <property type="entry name" value="CARBOXYLASE, PUTATIVE (AFU_ORTHOLOGUE AFUA_5G07570)-RELATED"/>
    <property type="match status" value="1"/>
</dbReference>
<dbReference type="InterPro" id="IPR016185">
    <property type="entry name" value="PreATP-grasp_dom_sf"/>
</dbReference>
<dbReference type="AlphaFoldDB" id="A0AAD4CYK6"/>
<feature type="domain" description="Biotin carboxylation" evidence="8">
    <location>
        <begin position="5"/>
        <end position="454"/>
    </location>
</feature>
<dbReference type="GO" id="GO:0005524">
    <property type="term" value="F:ATP binding"/>
    <property type="evidence" value="ECO:0007669"/>
    <property type="project" value="UniProtKB-UniRule"/>
</dbReference>
<dbReference type="Pfam" id="PF02785">
    <property type="entry name" value="Biotin_carb_C"/>
    <property type="match status" value="1"/>
</dbReference>
<evidence type="ECO:0008006" key="11">
    <source>
        <dbReference type="Google" id="ProtNLM"/>
    </source>
</evidence>